<dbReference type="NCBIfam" id="TIGR00061">
    <property type="entry name" value="L21"/>
    <property type="match status" value="1"/>
</dbReference>
<evidence type="ECO:0000256" key="5">
    <source>
        <dbReference type="RuleBase" id="RU000562"/>
    </source>
</evidence>
<dbReference type="GO" id="GO:0006412">
    <property type="term" value="P:translation"/>
    <property type="evidence" value="ECO:0007669"/>
    <property type="project" value="UniProtKB-UniRule"/>
</dbReference>
<keyword evidence="4 5" id="KW-0694">RNA-binding</keyword>
<evidence type="ECO:0000256" key="4">
    <source>
        <dbReference type="HAMAP-Rule" id="MF_01363"/>
    </source>
</evidence>
<sequence>MFAVIKTGGKQYRVAANDEFTIERIAGEAGDSVSFAEVLMVGSTIGAPFVAGATVTAEIVEQTRGPKVISFKKRRRQNSKRTRGHRQDLTLVRIGEILTDGQAPTAKAKAATTEGAAEAGADEAPQAAKPKAARKPKAEAAEATEN</sequence>
<dbReference type="InterPro" id="IPR001787">
    <property type="entry name" value="Ribosomal_bL21"/>
</dbReference>
<reference evidence="7" key="2">
    <citation type="submission" date="2020-09" db="EMBL/GenBank/DDBJ databases">
        <authorList>
            <person name="Sun Q."/>
            <person name="Zhou Y."/>
        </authorList>
    </citation>
    <scope>NUCLEOTIDE SEQUENCE</scope>
    <source>
        <strain evidence="7">CGMCC 1.15367</strain>
    </source>
</reference>
<name>A0A917E3B7_9HYPH</name>
<proteinExistence type="inferred from homology"/>
<comment type="caution">
    <text evidence="7">The sequence shown here is derived from an EMBL/GenBank/DDBJ whole genome shotgun (WGS) entry which is preliminary data.</text>
</comment>
<keyword evidence="3 4" id="KW-0687">Ribonucleoprotein</keyword>
<dbReference type="GO" id="GO:0005737">
    <property type="term" value="C:cytoplasm"/>
    <property type="evidence" value="ECO:0007669"/>
    <property type="project" value="UniProtKB-ARBA"/>
</dbReference>
<evidence type="ECO:0000313" key="7">
    <source>
        <dbReference type="EMBL" id="GGD97044.1"/>
    </source>
</evidence>
<dbReference type="GO" id="GO:1990904">
    <property type="term" value="C:ribonucleoprotein complex"/>
    <property type="evidence" value="ECO:0007669"/>
    <property type="project" value="UniProtKB-KW"/>
</dbReference>
<dbReference type="GO" id="GO:0003735">
    <property type="term" value="F:structural constituent of ribosome"/>
    <property type="evidence" value="ECO:0007669"/>
    <property type="project" value="InterPro"/>
</dbReference>
<comment type="subunit">
    <text evidence="4">Part of the 50S ribosomal subunit. Contacts protein L20.</text>
</comment>
<dbReference type="Proteomes" id="UP000644699">
    <property type="component" value="Unassembled WGS sequence"/>
</dbReference>
<dbReference type="AlphaFoldDB" id="A0A917E3B7"/>
<keyword evidence="8" id="KW-1185">Reference proteome</keyword>
<dbReference type="SUPFAM" id="SSF141091">
    <property type="entry name" value="L21p-like"/>
    <property type="match status" value="1"/>
</dbReference>
<evidence type="ECO:0000256" key="1">
    <source>
        <dbReference type="ARBA" id="ARBA00008563"/>
    </source>
</evidence>
<protein>
    <recommendedName>
        <fullName evidence="4">Large ribosomal subunit protein bL21</fullName>
    </recommendedName>
</protein>
<dbReference type="HAMAP" id="MF_01363">
    <property type="entry name" value="Ribosomal_bL21"/>
    <property type="match status" value="1"/>
</dbReference>
<reference evidence="7" key="1">
    <citation type="journal article" date="2014" name="Int. J. Syst. Evol. Microbiol.">
        <title>Complete genome sequence of Corynebacterium casei LMG S-19264T (=DSM 44701T), isolated from a smear-ripened cheese.</title>
        <authorList>
            <consortium name="US DOE Joint Genome Institute (JGI-PGF)"/>
            <person name="Walter F."/>
            <person name="Albersmeier A."/>
            <person name="Kalinowski J."/>
            <person name="Ruckert C."/>
        </authorList>
    </citation>
    <scope>NUCLEOTIDE SEQUENCE</scope>
    <source>
        <strain evidence="7">CGMCC 1.15367</strain>
    </source>
</reference>
<evidence type="ECO:0000313" key="8">
    <source>
        <dbReference type="Proteomes" id="UP000644699"/>
    </source>
</evidence>
<comment type="function">
    <text evidence="4 5">This protein binds to 23S rRNA in the presence of protein L20.</text>
</comment>
<dbReference type="RefSeq" id="WP_188907590.1">
    <property type="nucleotide sequence ID" value="NZ_BMIQ01000002.1"/>
</dbReference>
<gene>
    <name evidence="4" type="primary">rplU</name>
    <name evidence="7" type="ORF">GCM10011390_14760</name>
</gene>
<organism evidence="7 8">
    <name type="scientific">Aureimonas endophytica</name>
    <dbReference type="NCBI Taxonomy" id="2027858"/>
    <lineage>
        <taxon>Bacteria</taxon>
        <taxon>Pseudomonadati</taxon>
        <taxon>Pseudomonadota</taxon>
        <taxon>Alphaproteobacteria</taxon>
        <taxon>Hyphomicrobiales</taxon>
        <taxon>Aurantimonadaceae</taxon>
        <taxon>Aureimonas</taxon>
    </lineage>
</organism>
<feature type="region of interest" description="Disordered" evidence="6">
    <location>
        <begin position="102"/>
        <end position="146"/>
    </location>
</feature>
<keyword evidence="4 5" id="KW-0699">rRNA-binding</keyword>
<feature type="compositionally biased region" description="Low complexity" evidence="6">
    <location>
        <begin position="102"/>
        <end position="130"/>
    </location>
</feature>
<dbReference type="InterPro" id="IPR036164">
    <property type="entry name" value="bL21-like_sf"/>
</dbReference>
<dbReference type="PANTHER" id="PTHR21349:SF0">
    <property type="entry name" value="LARGE RIBOSOMAL SUBUNIT PROTEIN BL21M"/>
    <property type="match status" value="1"/>
</dbReference>
<evidence type="ECO:0000256" key="2">
    <source>
        <dbReference type="ARBA" id="ARBA00022980"/>
    </source>
</evidence>
<dbReference type="EMBL" id="BMIQ01000002">
    <property type="protein sequence ID" value="GGD97044.1"/>
    <property type="molecule type" value="Genomic_DNA"/>
</dbReference>
<dbReference type="InterPro" id="IPR028909">
    <property type="entry name" value="bL21-like"/>
</dbReference>
<dbReference type="PANTHER" id="PTHR21349">
    <property type="entry name" value="50S RIBOSOMAL PROTEIN L21"/>
    <property type="match status" value="1"/>
</dbReference>
<comment type="similarity">
    <text evidence="1 4 5">Belongs to the bacterial ribosomal protein bL21 family.</text>
</comment>
<dbReference type="Pfam" id="PF00829">
    <property type="entry name" value="Ribosomal_L21p"/>
    <property type="match status" value="1"/>
</dbReference>
<keyword evidence="2 4" id="KW-0689">Ribosomal protein</keyword>
<evidence type="ECO:0000256" key="3">
    <source>
        <dbReference type="ARBA" id="ARBA00023274"/>
    </source>
</evidence>
<dbReference type="GO" id="GO:0005840">
    <property type="term" value="C:ribosome"/>
    <property type="evidence" value="ECO:0007669"/>
    <property type="project" value="UniProtKB-KW"/>
</dbReference>
<accession>A0A917E3B7</accession>
<dbReference type="GO" id="GO:0019843">
    <property type="term" value="F:rRNA binding"/>
    <property type="evidence" value="ECO:0007669"/>
    <property type="project" value="UniProtKB-UniRule"/>
</dbReference>
<evidence type="ECO:0000256" key="6">
    <source>
        <dbReference type="SAM" id="MobiDB-lite"/>
    </source>
</evidence>